<dbReference type="Pfam" id="PF00753">
    <property type="entry name" value="Lactamase_B"/>
    <property type="match status" value="1"/>
</dbReference>
<dbReference type="EMBL" id="MGIJ01000024">
    <property type="protein sequence ID" value="OGM87533.1"/>
    <property type="molecule type" value="Genomic_DNA"/>
</dbReference>
<gene>
    <name evidence="2" type="ORF">A2614_00855</name>
</gene>
<dbReference type="Gene3D" id="3.60.15.10">
    <property type="entry name" value="Ribonuclease Z/Hydroxyacylglutathione hydrolase-like"/>
    <property type="match status" value="1"/>
</dbReference>
<organism evidence="2 3">
    <name type="scientific">Candidatus Woesebacteria bacterium RIFOXYD1_FULL_40_21</name>
    <dbReference type="NCBI Taxonomy" id="1802549"/>
    <lineage>
        <taxon>Bacteria</taxon>
        <taxon>Candidatus Woeseibacteriota</taxon>
    </lineage>
</organism>
<accession>A0A1F8DFZ3</accession>
<name>A0A1F8DFZ3_9BACT</name>
<dbReference type="InterPro" id="IPR035681">
    <property type="entry name" value="ComA-like_MBL"/>
</dbReference>
<dbReference type="InterPro" id="IPR001279">
    <property type="entry name" value="Metallo-B-lactamas"/>
</dbReference>
<dbReference type="SMART" id="SM00849">
    <property type="entry name" value="Lactamase_B"/>
    <property type="match status" value="1"/>
</dbReference>
<dbReference type="PANTHER" id="PTHR30619">
    <property type="entry name" value="DNA INTERNALIZATION/COMPETENCE PROTEIN COMEC/REC2"/>
    <property type="match status" value="1"/>
</dbReference>
<dbReference type="InterPro" id="IPR036866">
    <property type="entry name" value="RibonucZ/Hydroxyglut_hydro"/>
</dbReference>
<evidence type="ECO:0000259" key="1">
    <source>
        <dbReference type="SMART" id="SM00849"/>
    </source>
</evidence>
<reference evidence="2 3" key="1">
    <citation type="journal article" date="2016" name="Nat. Commun.">
        <title>Thousands of microbial genomes shed light on interconnected biogeochemical processes in an aquifer system.</title>
        <authorList>
            <person name="Anantharaman K."/>
            <person name="Brown C.T."/>
            <person name="Hug L.A."/>
            <person name="Sharon I."/>
            <person name="Castelle C.J."/>
            <person name="Probst A.J."/>
            <person name="Thomas B.C."/>
            <person name="Singh A."/>
            <person name="Wilkins M.J."/>
            <person name="Karaoz U."/>
            <person name="Brodie E.L."/>
            <person name="Williams K.H."/>
            <person name="Hubbard S.S."/>
            <person name="Banfield J.F."/>
        </authorList>
    </citation>
    <scope>NUCLEOTIDE SEQUENCE [LARGE SCALE GENOMIC DNA]</scope>
</reference>
<dbReference type="Proteomes" id="UP000178803">
    <property type="component" value="Unassembled WGS sequence"/>
</dbReference>
<dbReference type="PANTHER" id="PTHR30619:SF1">
    <property type="entry name" value="RECOMBINATION PROTEIN 2"/>
    <property type="match status" value="1"/>
</dbReference>
<feature type="domain" description="Metallo-beta-lactamase" evidence="1">
    <location>
        <begin position="39"/>
        <end position="237"/>
    </location>
</feature>
<dbReference type="SUPFAM" id="SSF56281">
    <property type="entry name" value="Metallo-hydrolase/oxidoreductase"/>
    <property type="match status" value="1"/>
</dbReference>
<protein>
    <recommendedName>
        <fullName evidence="1">Metallo-beta-lactamase domain-containing protein</fullName>
    </recommendedName>
</protein>
<comment type="caution">
    <text evidence="2">The sequence shown here is derived from an EMBL/GenBank/DDBJ whole genome shotgun (WGS) entry which is preliminary data.</text>
</comment>
<dbReference type="InterPro" id="IPR052159">
    <property type="entry name" value="Competence_DNA_uptake"/>
</dbReference>
<proteinExistence type="predicted"/>
<dbReference type="AlphaFoldDB" id="A0A1F8DFZ3"/>
<evidence type="ECO:0000313" key="3">
    <source>
        <dbReference type="Proteomes" id="UP000178803"/>
    </source>
</evidence>
<sequence length="280" mass="31301">MQIWKYILGFLLLTTVSIWFAVFQVNDSDLHIIACDVGQGDAILATYKNIQILTDGGPANNKVIGCLSKHMPFWDREIEMVILTHPQADHFGGLTEVFRRFKVKNFIGEQVDASSSAYSLLKSLVGGSGAKVIVPKTGMKIRYNSIYLDIVWPQEGLTSSELNDYSIVFVLTYGGFEALLTGDIGPEISNEIVKVLALSDSRRVNYLKVPHHGSKNGLTKELLETIKPEVAVISVGKNNSYGHPHEETLKLLRDKDIKILRTDEKGDIEVVNDGKKWWIR</sequence>
<dbReference type="CDD" id="cd07731">
    <property type="entry name" value="ComA-like_MBL-fold"/>
    <property type="match status" value="1"/>
</dbReference>
<evidence type="ECO:0000313" key="2">
    <source>
        <dbReference type="EMBL" id="OGM87533.1"/>
    </source>
</evidence>